<reference evidence="5 6" key="1">
    <citation type="submission" date="2020-02" db="EMBL/GenBank/DDBJ databases">
        <authorList>
            <person name="Kociolek L.K."/>
            <person name="Ozer E.A."/>
        </authorList>
    </citation>
    <scope>NUCLEOTIDE SEQUENCE [LARGE SCALE GENOMIC DNA]</scope>
    <source>
        <strain evidence="5 6">ATCC 14501</strain>
    </source>
</reference>
<keyword evidence="3" id="KW-0804">Transcription</keyword>
<evidence type="ECO:0000256" key="1">
    <source>
        <dbReference type="ARBA" id="ARBA00023015"/>
    </source>
</evidence>
<dbReference type="PROSITE" id="PS50995">
    <property type="entry name" value="HTH_MARR_2"/>
    <property type="match status" value="1"/>
</dbReference>
<dbReference type="SMART" id="SM00347">
    <property type="entry name" value="HTH_MARR"/>
    <property type="match status" value="1"/>
</dbReference>
<evidence type="ECO:0000256" key="2">
    <source>
        <dbReference type="ARBA" id="ARBA00023125"/>
    </source>
</evidence>
<organism evidence="5 6">
    <name type="scientific">Clostridium innocuum</name>
    <dbReference type="NCBI Taxonomy" id="1522"/>
    <lineage>
        <taxon>Bacteria</taxon>
        <taxon>Bacillati</taxon>
        <taxon>Bacillota</taxon>
        <taxon>Clostridia</taxon>
        <taxon>Eubacteriales</taxon>
        <taxon>Clostridiaceae</taxon>
        <taxon>Clostridium</taxon>
    </lineage>
</organism>
<keyword evidence="2 5" id="KW-0238">DNA-binding</keyword>
<dbReference type="EMBL" id="CP048838">
    <property type="protein sequence ID" value="QJA01802.1"/>
    <property type="molecule type" value="Genomic_DNA"/>
</dbReference>
<dbReference type="Pfam" id="PF12802">
    <property type="entry name" value="MarR_2"/>
    <property type="match status" value="1"/>
</dbReference>
<evidence type="ECO:0000313" key="6">
    <source>
        <dbReference type="Proteomes" id="UP000503330"/>
    </source>
</evidence>
<dbReference type="InterPro" id="IPR000835">
    <property type="entry name" value="HTH_MarR-typ"/>
</dbReference>
<dbReference type="Proteomes" id="UP000503330">
    <property type="component" value="Chromosome"/>
</dbReference>
<protein>
    <submittedName>
        <fullName evidence="5">Winged helix DNA-binding protein</fullName>
    </submittedName>
</protein>
<dbReference type="AlphaFoldDB" id="A0AAP9MCX3"/>
<name>A0AAP9MCX3_CLOIN</name>
<dbReference type="InterPro" id="IPR036390">
    <property type="entry name" value="WH_DNA-bd_sf"/>
</dbReference>
<evidence type="ECO:0000256" key="3">
    <source>
        <dbReference type="ARBA" id="ARBA00023163"/>
    </source>
</evidence>
<dbReference type="GeneID" id="61924844"/>
<feature type="domain" description="HTH marR-type" evidence="4">
    <location>
        <begin position="5"/>
        <end position="136"/>
    </location>
</feature>
<dbReference type="PANTHER" id="PTHR42756:SF1">
    <property type="entry name" value="TRANSCRIPTIONAL REPRESSOR OF EMRAB OPERON"/>
    <property type="match status" value="1"/>
</dbReference>
<accession>A0AAP9MCX3</accession>
<dbReference type="PANTHER" id="PTHR42756">
    <property type="entry name" value="TRANSCRIPTIONAL REGULATOR, MARR"/>
    <property type="match status" value="1"/>
</dbReference>
<keyword evidence="1" id="KW-0805">Transcription regulation</keyword>
<gene>
    <name evidence="5" type="ORF">G4D54_04865</name>
</gene>
<evidence type="ECO:0000313" key="5">
    <source>
        <dbReference type="EMBL" id="QJA01802.1"/>
    </source>
</evidence>
<dbReference type="GO" id="GO:0003700">
    <property type="term" value="F:DNA-binding transcription factor activity"/>
    <property type="evidence" value="ECO:0007669"/>
    <property type="project" value="InterPro"/>
</dbReference>
<dbReference type="RefSeq" id="WP_002607922.1">
    <property type="nucleotide sequence ID" value="NZ_BAAACC010000030.1"/>
</dbReference>
<proteinExistence type="predicted"/>
<dbReference type="SUPFAM" id="SSF46785">
    <property type="entry name" value="Winged helix' DNA-binding domain"/>
    <property type="match status" value="1"/>
</dbReference>
<dbReference type="Gene3D" id="1.10.10.10">
    <property type="entry name" value="Winged helix-like DNA-binding domain superfamily/Winged helix DNA-binding domain"/>
    <property type="match status" value="1"/>
</dbReference>
<evidence type="ECO:0000259" key="4">
    <source>
        <dbReference type="PROSITE" id="PS50995"/>
    </source>
</evidence>
<sequence>MQYKQNKTLQEFDRLNRLVNELYHEIAVKQGISDSAYSILQAMLILGNGNTQTDICKYTCLNKQTVNSSVKKLKQNGLIEFHQGNGREMKIYLTSKGQNFINENILPIEQAENEVFDEMTIQEQREILRLIENYLSSFRHKIEKLQGEK</sequence>
<dbReference type="InterPro" id="IPR036388">
    <property type="entry name" value="WH-like_DNA-bd_sf"/>
</dbReference>
<dbReference type="GO" id="GO:0003677">
    <property type="term" value="F:DNA binding"/>
    <property type="evidence" value="ECO:0007669"/>
    <property type="project" value="UniProtKB-KW"/>
</dbReference>